<proteinExistence type="predicted"/>
<evidence type="ECO:0000313" key="2">
    <source>
        <dbReference type="EMBL" id="JAI46123.1"/>
    </source>
</evidence>
<organism evidence="2">
    <name type="scientific">Bactrocera latifrons</name>
    <name type="common">Malaysian fruit fly</name>
    <name type="synonym">Chaetodacus latifrons</name>
    <dbReference type="NCBI Taxonomy" id="174628"/>
    <lineage>
        <taxon>Eukaryota</taxon>
        <taxon>Metazoa</taxon>
        <taxon>Ecdysozoa</taxon>
        <taxon>Arthropoda</taxon>
        <taxon>Hexapoda</taxon>
        <taxon>Insecta</taxon>
        <taxon>Pterygota</taxon>
        <taxon>Neoptera</taxon>
        <taxon>Endopterygota</taxon>
        <taxon>Diptera</taxon>
        <taxon>Brachycera</taxon>
        <taxon>Muscomorpha</taxon>
        <taxon>Tephritoidea</taxon>
        <taxon>Tephritidae</taxon>
        <taxon>Bactrocera</taxon>
        <taxon>Bactrocera</taxon>
    </lineage>
</organism>
<dbReference type="GO" id="GO:0030036">
    <property type="term" value="P:actin cytoskeleton organization"/>
    <property type="evidence" value="ECO:0007669"/>
    <property type="project" value="InterPro"/>
</dbReference>
<dbReference type="Pfam" id="PF06371">
    <property type="entry name" value="Drf_GBD"/>
    <property type="match status" value="1"/>
</dbReference>
<dbReference type="InterPro" id="IPR044933">
    <property type="entry name" value="DIA_GBD_sf"/>
</dbReference>
<dbReference type="GO" id="GO:0003779">
    <property type="term" value="F:actin binding"/>
    <property type="evidence" value="ECO:0007669"/>
    <property type="project" value="InterPro"/>
</dbReference>
<dbReference type="GO" id="GO:0031267">
    <property type="term" value="F:small GTPase binding"/>
    <property type="evidence" value="ECO:0007669"/>
    <property type="project" value="InterPro"/>
</dbReference>
<dbReference type="InterPro" id="IPR010473">
    <property type="entry name" value="GTPase-bd"/>
</dbReference>
<accession>A0A0K8W4H9</accession>
<dbReference type="AlphaFoldDB" id="A0A0K8W4H9"/>
<name>A0A0K8W4H9_BACLA</name>
<evidence type="ECO:0000259" key="1">
    <source>
        <dbReference type="Pfam" id="PF06371"/>
    </source>
</evidence>
<reference evidence="2" key="1">
    <citation type="submission" date="2015-06" db="EMBL/GenBank/DDBJ databases">
        <authorList>
            <person name="Hoefler B.C."/>
            <person name="Straight P.D."/>
        </authorList>
    </citation>
    <scope>NUCLEOTIDE SEQUENCE</scope>
</reference>
<dbReference type="OrthoDB" id="1104827at2759"/>
<dbReference type="EMBL" id="GDHF01006191">
    <property type="protein sequence ID" value="JAI46123.1"/>
    <property type="molecule type" value="Transcribed_RNA"/>
</dbReference>
<dbReference type="Gene3D" id="1.10.20.40">
    <property type="entry name" value="Formin, diaphanous GTPase-binding domain"/>
    <property type="match status" value="1"/>
</dbReference>
<feature type="domain" description="Formin GTPase-binding" evidence="1">
    <location>
        <begin position="58"/>
        <end position="107"/>
    </location>
</feature>
<sequence length="116" mass="13726">MSKQEKVRTGTTDGWFEGWFSRQKIKNTSNNSTMPIKSNMFDNNESIDLQALENDIRTMDDSEIDLKFLEILEDMNIPKDKREPLLKKTLTEKRKMVFMHLKVNSSNWTMLCFPLF</sequence>
<protein>
    <submittedName>
        <fullName evidence="2">Protein diaphanous</fullName>
    </submittedName>
</protein>
<gene>
    <name evidence="2" type="primary">dia_8</name>
    <name evidence="2" type="ORF">c0_g3_i6</name>
</gene>